<evidence type="ECO:0000313" key="3">
    <source>
        <dbReference type="EMBL" id="KAF4307357.1"/>
    </source>
</evidence>
<comment type="caution">
    <text evidence="4">The sequence shown here is derived from an EMBL/GenBank/DDBJ whole genome shotgun (WGS) entry which is preliminary data.</text>
</comment>
<evidence type="ECO:0000313" key="4">
    <source>
        <dbReference type="EMBL" id="KAF4310890.1"/>
    </source>
</evidence>
<dbReference type="SFLD" id="SFLDS00019">
    <property type="entry name" value="Glutathione_Transferase_(cytos"/>
    <property type="match status" value="1"/>
</dbReference>
<dbReference type="Gene3D" id="3.40.30.10">
    <property type="entry name" value="Glutaredoxin"/>
    <property type="match status" value="1"/>
</dbReference>
<protein>
    <submittedName>
        <fullName evidence="4">Glutathione s-transferase</fullName>
    </submittedName>
</protein>
<dbReference type="InterPro" id="IPR036249">
    <property type="entry name" value="Thioredoxin-like_sf"/>
</dbReference>
<keyword evidence="4" id="KW-0808">Transferase</keyword>
<sequence>MASYEAPGIPPKITFYTYPDCPWCQRVHFILTELKIPVDQVFINLDEPRPQWYLDINPRGLVPAIKFSNDVVTDEILYESNIISQFLVDLRPSHLLPASLGDPAAPLRRAKMQFFIDTFQSKLGGQWRGVLISDNQDAKVDEVLAAVEKFIEPLLASAAPFYDGSKELTYAETQVAPFLLRIYALSNGTYLPTKFKTGLQALPNFSKWAAAVHEHSSIKSNWNETSVLERSGKTIAKLKAKA</sequence>
<dbReference type="PANTHER" id="PTHR43968">
    <property type="match status" value="1"/>
</dbReference>
<evidence type="ECO:0000313" key="5">
    <source>
        <dbReference type="Proteomes" id="UP000572817"/>
    </source>
</evidence>
<gene>
    <name evidence="4" type="ORF">GTA08_BOTSDO13546</name>
    <name evidence="3" type="ORF">GTA08_BOTSDO14134</name>
</gene>
<dbReference type="SFLD" id="SFLDG00358">
    <property type="entry name" value="Main_(cytGST)"/>
    <property type="match status" value="1"/>
</dbReference>
<dbReference type="InterPro" id="IPR040079">
    <property type="entry name" value="Glutathione_S-Trfase"/>
</dbReference>
<accession>A0A8H4J0P3</accession>
<evidence type="ECO:0000259" key="1">
    <source>
        <dbReference type="PROSITE" id="PS50404"/>
    </source>
</evidence>
<dbReference type="InterPro" id="IPR010987">
    <property type="entry name" value="Glutathione-S-Trfase_C-like"/>
</dbReference>
<dbReference type="OrthoDB" id="202840at2759"/>
<dbReference type="GO" id="GO:0005737">
    <property type="term" value="C:cytoplasm"/>
    <property type="evidence" value="ECO:0007669"/>
    <property type="project" value="TreeGrafter"/>
</dbReference>
<keyword evidence="5" id="KW-1185">Reference proteome</keyword>
<dbReference type="InterPro" id="IPR036282">
    <property type="entry name" value="Glutathione-S-Trfase_C_sf"/>
</dbReference>
<dbReference type="PROSITE" id="PS50405">
    <property type="entry name" value="GST_CTER"/>
    <property type="match status" value="1"/>
</dbReference>
<dbReference type="EMBL" id="WWBZ02000030">
    <property type="protein sequence ID" value="KAF4307357.1"/>
    <property type="molecule type" value="Genomic_DNA"/>
</dbReference>
<feature type="domain" description="GST C-terminal" evidence="2">
    <location>
        <begin position="105"/>
        <end position="235"/>
    </location>
</feature>
<dbReference type="Pfam" id="PF13417">
    <property type="entry name" value="GST_N_3"/>
    <property type="match status" value="1"/>
</dbReference>
<dbReference type="InterPro" id="IPR004045">
    <property type="entry name" value="Glutathione_S-Trfase_N"/>
</dbReference>
<proteinExistence type="predicted"/>
<dbReference type="PANTHER" id="PTHR43968:SF8">
    <property type="entry name" value="S-TRANSFERASE, PUTATIVE (AFU_ORTHOLOGUE AFUA_2G00590)-RELATED"/>
    <property type="match status" value="1"/>
</dbReference>
<feature type="domain" description="GST N-terminal" evidence="1">
    <location>
        <begin position="11"/>
        <end position="95"/>
    </location>
</feature>
<evidence type="ECO:0000259" key="2">
    <source>
        <dbReference type="PROSITE" id="PS50405"/>
    </source>
</evidence>
<reference evidence="4 5" key="1">
    <citation type="submission" date="2020-04" db="EMBL/GenBank/DDBJ databases">
        <title>Genome Assembly and Annotation of Botryosphaeria dothidea sdau 11-99, a Latent Pathogen of Apple Fruit Ring Rot in China.</title>
        <authorList>
            <person name="Yu C."/>
            <person name="Diao Y."/>
            <person name="Lu Q."/>
            <person name="Zhao J."/>
            <person name="Cui S."/>
            <person name="Peng C."/>
            <person name="He B."/>
            <person name="Liu H."/>
        </authorList>
    </citation>
    <scope>NUCLEOTIDE SEQUENCE [LARGE SCALE GENOMIC DNA]</scope>
    <source>
        <strain evidence="5">sdau11-99</strain>
        <strain evidence="4">Sdau11-99</strain>
    </source>
</reference>
<dbReference type="GO" id="GO:0016740">
    <property type="term" value="F:transferase activity"/>
    <property type="evidence" value="ECO:0007669"/>
    <property type="project" value="UniProtKB-KW"/>
</dbReference>
<dbReference type="SUPFAM" id="SSF52833">
    <property type="entry name" value="Thioredoxin-like"/>
    <property type="match status" value="1"/>
</dbReference>
<dbReference type="PROSITE" id="PS50404">
    <property type="entry name" value="GST_NTER"/>
    <property type="match status" value="1"/>
</dbReference>
<dbReference type="Proteomes" id="UP000572817">
    <property type="component" value="Unassembled WGS sequence"/>
</dbReference>
<dbReference type="SUPFAM" id="SSF47616">
    <property type="entry name" value="GST C-terminal domain-like"/>
    <property type="match status" value="1"/>
</dbReference>
<dbReference type="EMBL" id="WWBZ02000012">
    <property type="protein sequence ID" value="KAF4310890.1"/>
    <property type="molecule type" value="Genomic_DNA"/>
</dbReference>
<dbReference type="AlphaFoldDB" id="A0A8H4J0P3"/>
<dbReference type="InterPro" id="IPR050983">
    <property type="entry name" value="GST_Omega/HSP26"/>
</dbReference>
<dbReference type="Gene3D" id="1.20.1050.10">
    <property type="match status" value="1"/>
</dbReference>
<name>A0A8H4J0P3_9PEZI</name>
<dbReference type="CDD" id="cd00570">
    <property type="entry name" value="GST_N_family"/>
    <property type="match status" value="1"/>
</dbReference>
<organism evidence="4 5">
    <name type="scientific">Botryosphaeria dothidea</name>
    <dbReference type="NCBI Taxonomy" id="55169"/>
    <lineage>
        <taxon>Eukaryota</taxon>
        <taxon>Fungi</taxon>
        <taxon>Dikarya</taxon>
        <taxon>Ascomycota</taxon>
        <taxon>Pezizomycotina</taxon>
        <taxon>Dothideomycetes</taxon>
        <taxon>Dothideomycetes incertae sedis</taxon>
        <taxon>Botryosphaeriales</taxon>
        <taxon>Botryosphaeriaceae</taxon>
        <taxon>Botryosphaeria</taxon>
    </lineage>
</organism>